<dbReference type="KEGG" id="bcom:BAUCODRAFT_304131"/>
<gene>
    <name evidence="1" type="ORF">BAUCODRAFT_304131</name>
</gene>
<sequence length="154" mass="17493">MCMRDRAPLTQPNIECVLSGAVDVEATGVRDRIYALLALSNAPIATNLSPKASGTQPHVAVLIDYSRSASQVFQDVTKYIMNRNRNLELLIFHVATPSDRNDLRLSSWTPDWRHFSYHLESRALRTLVRVSSGGQELKEDHLKWQSVRPTMCWD</sequence>
<organism evidence="1 2">
    <name type="scientific">Baudoinia panamericana (strain UAMH 10762)</name>
    <name type="common">Angels' share fungus</name>
    <name type="synonym">Baudoinia compniacensis (strain UAMH 10762)</name>
    <dbReference type="NCBI Taxonomy" id="717646"/>
    <lineage>
        <taxon>Eukaryota</taxon>
        <taxon>Fungi</taxon>
        <taxon>Dikarya</taxon>
        <taxon>Ascomycota</taxon>
        <taxon>Pezizomycotina</taxon>
        <taxon>Dothideomycetes</taxon>
        <taxon>Dothideomycetidae</taxon>
        <taxon>Mycosphaerellales</taxon>
        <taxon>Teratosphaeriaceae</taxon>
        <taxon>Baudoinia</taxon>
    </lineage>
</organism>
<evidence type="ECO:0000313" key="2">
    <source>
        <dbReference type="Proteomes" id="UP000011761"/>
    </source>
</evidence>
<dbReference type="PANTHER" id="PTHR24148">
    <property type="entry name" value="ANKYRIN REPEAT DOMAIN-CONTAINING PROTEIN 39 HOMOLOG-RELATED"/>
    <property type="match status" value="1"/>
</dbReference>
<evidence type="ECO:0000313" key="1">
    <source>
        <dbReference type="EMBL" id="EMC91765.1"/>
    </source>
</evidence>
<dbReference type="RefSeq" id="XP_007681209.1">
    <property type="nucleotide sequence ID" value="XM_007683019.1"/>
</dbReference>
<name>M2MZJ4_BAUPA</name>
<keyword evidence="2" id="KW-1185">Reference proteome</keyword>
<reference evidence="1 2" key="1">
    <citation type="journal article" date="2012" name="PLoS Pathog.">
        <title>Diverse lifestyles and strategies of plant pathogenesis encoded in the genomes of eighteen Dothideomycetes fungi.</title>
        <authorList>
            <person name="Ohm R.A."/>
            <person name="Feau N."/>
            <person name="Henrissat B."/>
            <person name="Schoch C.L."/>
            <person name="Horwitz B.A."/>
            <person name="Barry K.W."/>
            <person name="Condon B.J."/>
            <person name="Copeland A.C."/>
            <person name="Dhillon B."/>
            <person name="Glaser F."/>
            <person name="Hesse C.N."/>
            <person name="Kosti I."/>
            <person name="LaButti K."/>
            <person name="Lindquist E.A."/>
            <person name="Lucas S."/>
            <person name="Salamov A.A."/>
            <person name="Bradshaw R.E."/>
            <person name="Ciuffetti L."/>
            <person name="Hamelin R.C."/>
            <person name="Kema G.H.J."/>
            <person name="Lawrence C."/>
            <person name="Scott J.A."/>
            <person name="Spatafora J.W."/>
            <person name="Turgeon B.G."/>
            <person name="de Wit P.J.G.M."/>
            <person name="Zhong S."/>
            <person name="Goodwin S.B."/>
            <person name="Grigoriev I.V."/>
        </authorList>
    </citation>
    <scope>NUCLEOTIDE SEQUENCE [LARGE SCALE GENOMIC DNA]</scope>
    <source>
        <strain evidence="1 2">UAMH 10762</strain>
    </source>
</reference>
<proteinExistence type="predicted"/>
<dbReference type="HOGENOM" id="CLU_1703895_0_0_1"/>
<dbReference type="PANTHER" id="PTHR24148:SF64">
    <property type="entry name" value="HETEROKARYON INCOMPATIBILITY DOMAIN-CONTAINING PROTEIN"/>
    <property type="match status" value="1"/>
</dbReference>
<dbReference type="OrthoDB" id="3565383at2759"/>
<dbReference type="InterPro" id="IPR052895">
    <property type="entry name" value="HetReg/Transcr_Mod"/>
</dbReference>
<accession>M2MZJ4</accession>
<dbReference type="AlphaFoldDB" id="M2MZJ4"/>
<dbReference type="EMBL" id="KB445563">
    <property type="protein sequence ID" value="EMC91765.1"/>
    <property type="molecule type" value="Genomic_DNA"/>
</dbReference>
<dbReference type="Proteomes" id="UP000011761">
    <property type="component" value="Unassembled WGS sequence"/>
</dbReference>
<dbReference type="GeneID" id="19111220"/>
<protein>
    <submittedName>
        <fullName evidence="1">Uncharacterized protein</fullName>
    </submittedName>
</protein>